<evidence type="ECO:0000256" key="14">
    <source>
        <dbReference type="SAM" id="MobiDB-lite"/>
    </source>
</evidence>
<feature type="binding site" evidence="13">
    <location>
        <position position="97"/>
    </location>
    <ligand>
        <name>ATP</name>
        <dbReference type="ChEBI" id="CHEBI:30616"/>
    </ligand>
</feature>
<dbReference type="PANTHER" id="PTHR24346">
    <property type="entry name" value="MAP/MICROTUBULE AFFINITY-REGULATING KINASE"/>
    <property type="match status" value="1"/>
</dbReference>
<keyword evidence="7" id="KW-0418">Kinase</keyword>
<dbReference type="GO" id="GO:0004674">
    <property type="term" value="F:protein serine/threonine kinase activity"/>
    <property type="evidence" value="ECO:0007669"/>
    <property type="project" value="UniProtKB-KW"/>
</dbReference>
<feature type="region of interest" description="Disordered" evidence="14">
    <location>
        <begin position="689"/>
        <end position="712"/>
    </location>
</feature>
<evidence type="ECO:0000256" key="8">
    <source>
        <dbReference type="ARBA" id="ARBA00022840"/>
    </source>
</evidence>
<dbReference type="OrthoDB" id="193931at2759"/>
<dbReference type="InterPro" id="IPR017441">
    <property type="entry name" value="Protein_kinase_ATP_BS"/>
</dbReference>
<dbReference type="Gene3D" id="3.30.310.80">
    <property type="entry name" value="Kinase associated domain 1, KA1"/>
    <property type="match status" value="2"/>
</dbReference>
<keyword evidence="6 13" id="KW-0547">Nucleotide-binding</keyword>
<dbReference type="InterPro" id="IPR013896">
    <property type="entry name" value="SNF1_UBA"/>
</dbReference>
<evidence type="ECO:0000256" key="1">
    <source>
        <dbReference type="ARBA" id="ARBA00004123"/>
    </source>
</evidence>
<dbReference type="GO" id="GO:0005634">
    <property type="term" value="C:nucleus"/>
    <property type="evidence" value="ECO:0007669"/>
    <property type="project" value="UniProtKB-SubCell"/>
</dbReference>
<keyword evidence="4" id="KW-0723">Serine/threonine-protein kinase</keyword>
<evidence type="ECO:0000256" key="9">
    <source>
        <dbReference type="ARBA" id="ARBA00023242"/>
    </source>
</evidence>
<dbReference type="FunFam" id="3.30.200.20:FF:000236">
    <property type="entry name" value="Non-specific serine/threonine protein kinase"/>
    <property type="match status" value="1"/>
</dbReference>
<evidence type="ECO:0000256" key="13">
    <source>
        <dbReference type="PROSITE-ProRule" id="PRU10141"/>
    </source>
</evidence>
<protein>
    <recommendedName>
        <fullName evidence="3">non-specific serine/threonine protein kinase</fullName>
        <ecNumber evidence="3">2.7.11.1</ecNumber>
    </recommendedName>
</protein>
<feature type="compositionally biased region" description="Polar residues" evidence="14">
    <location>
        <begin position="51"/>
        <end position="61"/>
    </location>
</feature>
<dbReference type="InterPro" id="IPR011009">
    <property type="entry name" value="Kinase-like_dom_sf"/>
</dbReference>
<comment type="similarity">
    <text evidence="2">Belongs to the protein kinase superfamily. CAMK Ser/Thr protein kinase family. SNF1 subfamily.</text>
</comment>
<keyword evidence="5" id="KW-0808">Transferase</keyword>
<comment type="caution">
    <text evidence="16">The sequence shown here is derived from an EMBL/GenBank/DDBJ whole genome shotgun (WGS) entry which is preliminary data.</text>
</comment>
<comment type="subcellular location">
    <subcellularLocation>
        <location evidence="1">Nucleus</location>
    </subcellularLocation>
</comment>
<dbReference type="PROSITE" id="PS00108">
    <property type="entry name" value="PROTEIN_KINASE_ST"/>
    <property type="match status" value="1"/>
</dbReference>
<evidence type="ECO:0000256" key="4">
    <source>
        <dbReference type="ARBA" id="ARBA00022527"/>
    </source>
</evidence>
<dbReference type="GeneID" id="81353516"/>
<comment type="catalytic activity">
    <reaction evidence="11">
        <text>L-threonyl-[protein] + ATP = O-phospho-L-threonyl-[protein] + ADP + H(+)</text>
        <dbReference type="Rhea" id="RHEA:46608"/>
        <dbReference type="Rhea" id="RHEA-COMP:11060"/>
        <dbReference type="Rhea" id="RHEA-COMP:11605"/>
        <dbReference type="ChEBI" id="CHEBI:15378"/>
        <dbReference type="ChEBI" id="CHEBI:30013"/>
        <dbReference type="ChEBI" id="CHEBI:30616"/>
        <dbReference type="ChEBI" id="CHEBI:61977"/>
        <dbReference type="ChEBI" id="CHEBI:456216"/>
        <dbReference type="EC" id="2.7.11.1"/>
    </reaction>
</comment>
<dbReference type="InterPro" id="IPR000719">
    <property type="entry name" value="Prot_kinase_dom"/>
</dbReference>
<evidence type="ECO:0000256" key="3">
    <source>
        <dbReference type="ARBA" id="ARBA00012513"/>
    </source>
</evidence>
<evidence type="ECO:0000313" key="17">
    <source>
        <dbReference type="Proteomes" id="UP001149074"/>
    </source>
</evidence>
<evidence type="ECO:0000256" key="7">
    <source>
        <dbReference type="ARBA" id="ARBA00022777"/>
    </source>
</evidence>
<dbReference type="Pfam" id="PF08587">
    <property type="entry name" value="UBA_2"/>
    <property type="match status" value="1"/>
</dbReference>
<keyword evidence="10" id="KW-0119">Carbohydrate metabolism</keyword>
<reference evidence="16" key="2">
    <citation type="journal article" date="2023" name="IMA Fungus">
        <title>Comparative genomic study of the Penicillium genus elucidates a diverse pangenome and 15 lateral gene transfer events.</title>
        <authorList>
            <person name="Petersen C."/>
            <person name="Sorensen T."/>
            <person name="Nielsen M.R."/>
            <person name="Sondergaard T.E."/>
            <person name="Sorensen J.L."/>
            <person name="Fitzpatrick D.A."/>
            <person name="Frisvad J.C."/>
            <person name="Nielsen K.L."/>
        </authorList>
    </citation>
    <scope>NUCLEOTIDE SEQUENCE</scope>
    <source>
        <strain evidence="16">IBT 30761</strain>
    </source>
</reference>
<dbReference type="InterPro" id="IPR008271">
    <property type="entry name" value="Ser/Thr_kinase_AS"/>
</dbReference>
<dbReference type="EMBL" id="JAPQKI010000002">
    <property type="protein sequence ID" value="KAJ5111508.1"/>
    <property type="molecule type" value="Genomic_DNA"/>
</dbReference>
<dbReference type="EC" id="2.7.11.1" evidence="3"/>
<dbReference type="Pfam" id="PF16579">
    <property type="entry name" value="AdenylateSensor"/>
    <property type="match status" value="1"/>
</dbReference>
<feature type="compositionally biased region" description="Basic and acidic residues" evidence="14">
    <location>
        <begin position="495"/>
        <end position="517"/>
    </location>
</feature>
<dbReference type="FunFam" id="1.10.510.10:FF:000407">
    <property type="entry name" value="Non-specific serine/threonine protein kinase"/>
    <property type="match status" value="1"/>
</dbReference>
<keyword evidence="17" id="KW-1185">Reference proteome</keyword>
<comment type="catalytic activity">
    <reaction evidence="12">
        <text>L-seryl-[protein] + ATP = O-phospho-L-seryl-[protein] + ADP + H(+)</text>
        <dbReference type="Rhea" id="RHEA:17989"/>
        <dbReference type="Rhea" id="RHEA-COMP:9863"/>
        <dbReference type="Rhea" id="RHEA-COMP:11604"/>
        <dbReference type="ChEBI" id="CHEBI:15378"/>
        <dbReference type="ChEBI" id="CHEBI:29999"/>
        <dbReference type="ChEBI" id="CHEBI:30616"/>
        <dbReference type="ChEBI" id="CHEBI:83421"/>
        <dbReference type="ChEBI" id="CHEBI:456216"/>
        <dbReference type="EC" id="2.7.11.1"/>
    </reaction>
</comment>
<name>A0A9W9KN03_9EURO</name>
<evidence type="ECO:0000313" key="16">
    <source>
        <dbReference type="EMBL" id="KAJ5111508.1"/>
    </source>
</evidence>
<feature type="region of interest" description="Disordered" evidence="14">
    <location>
        <begin position="1"/>
        <end position="61"/>
    </location>
</feature>
<dbReference type="GO" id="GO:0035556">
    <property type="term" value="P:intracellular signal transduction"/>
    <property type="evidence" value="ECO:0007669"/>
    <property type="project" value="TreeGrafter"/>
</dbReference>
<evidence type="ECO:0000256" key="11">
    <source>
        <dbReference type="ARBA" id="ARBA00047899"/>
    </source>
</evidence>
<dbReference type="CDD" id="cd12122">
    <property type="entry name" value="AMPKA_C"/>
    <property type="match status" value="1"/>
</dbReference>
<dbReference type="AlphaFoldDB" id="A0A9W9KN03"/>
<proteinExistence type="inferred from homology"/>
<feature type="domain" description="Protein kinase" evidence="15">
    <location>
        <begin position="68"/>
        <end position="319"/>
    </location>
</feature>
<reference evidence="16" key="1">
    <citation type="submission" date="2022-11" db="EMBL/GenBank/DDBJ databases">
        <authorList>
            <person name="Petersen C."/>
        </authorList>
    </citation>
    <scope>NUCLEOTIDE SEQUENCE</scope>
    <source>
        <strain evidence="16">IBT 30761</strain>
    </source>
</reference>
<dbReference type="CDD" id="cd14334">
    <property type="entry name" value="UBA_SNF1_fungi"/>
    <property type="match status" value="1"/>
</dbReference>
<dbReference type="CDD" id="cd14079">
    <property type="entry name" value="STKc_AMPK_alpha"/>
    <property type="match status" value="1"/>
</dbReference>
<feature type="compositionally biased region" description="Polar residues" evidence="14">
    <location>
        <begin position="696"/>
        <end position="712"/>
    </location>
</feature>
<dbReference type="Pfam" id="PF00069">
    <property type="entry name" value="Pkinase"/>
    <property type="match status" value="1"/>
</dbReference>
<evidence type="ECO:0000256" key="5">
    <source>
        <dbReference type="ARBA" id="ARBA00022679"/>
    </source>
</evidence>
<dbReference type="PANTHER" id="PTHR24346:SF110">
    <property type="entry name" value="NON-SPECIFIC SERINE_THREONINE PROTEIN KINASE"/>
    <property type="match status" value="1"/>
</dbReference>
<feature type="compositionally biased region" description="Low complexity" evidence="14">
    <location>
        <begin position="439"/>
        <end position="455"/>
    </location>
</feature>
<dbReference type="PROSITE" id="PS50011">
    <property type="entry name" value="PROTEIN_KINASE_DOM"/>
    <property type="match status" value="1"/>
</dbReference>
<dbReference type="SMART" id="SM00220">
    <property type="entry name" value="S_TKc"/>
    <property type="match status" value="1"/>
</dbReference>
<evidence type="ECO:0000259" key="15">
    <source>
        <dbReference type="PROSITE" id="PS50011"/>
    </source>
</evidence>
<dbReference type="Gene3D" id="1.10.8.10">
    <property type="entry name" value="DNA helicase RuvA subunit, C-terminal domain"/>
    <property type="match status" value="1"/>
</dbReference>
<evidence type="ECO:0000256" key="10">
    <source>
        <dbReference type="ARBA" id="ARBA00023277"/>
    </source>
</evidence>
<sequence>MAAAFDEEDLSIPLASTDSDRSREPASKSARPNPSAMAMPPPRPTGRTDAAATQSPATTRDMQRLDQYQTIKILGEGSFGKVKLAIHQPSGRQVALKIISRRKLLSRDMVGRVEREIQYLQLLRHPHIIKLYTVIATKTDIVMVLEYAERELFDYLVRRGKCNDDEARKFFQQIICAVEYCHRHKIVHRDLKPENLLIDSQKNVKIADFGLSNIMTDGNFLKTSCGSPNYAAPEVISGKLYAGPEVDVWSCGVILYVLLVGRLPFDDDYIPALFKKIAAGNFHVPGYISPGAARLIRAMLQVHPVHRITIEEIRRDPWFTKNLPKYLEPPPEEFIATGVDPNKAIDSRKLAPGKPLPVQHKIHRVAVRKLEKSMGYGQEDIEEALRHPEPSAIKDAFSIVVENEMMQTNSPTEDNLMAQNVPSAQKSPAPSPSDRSPLPRAQVQPQPQPTVARTPSVARRARAEEAQQVDMEDSEQPRLSHVRILPTSLPYVHDQLMEQRDREQRERDRVLEERRQEAALQEQGQGGEPRELSVEEQATTVWALKPHSRSIVDLEKLRLEPPIGHPITQQPKRSRKWQFGIRSRNQPYEAMLYLYRAIAAQGGVWDVQPIESGTNIGPDATPSPDKPKPLQSKYPDLPSDYYIPKDPWFIRARLLKEGVTAPGASTSVYNSRSDLEELRRRFHISGISAHTEDNKTLTTDNSAPSAPSSAMQNKGLPSISHGVWVFVDIQLYQLEENNYMVDFKCDGYQNVIRAQGDTEWNPISKRIKNKEKEVTSPYPFLDVASDLVAQLAVAS</sequence>
<evidence type="ECO:0000256" key="12">
    <source>
        <dbReference type="ARBA" id="ARBA00048679"/>
    </source>
</evidence>
<dbReference type="GO" id="GO:0005524">
    <property type="term" value="F:ATP binding"/>
    <property type="evidence" value="ECO:0007669"/>
    <property type="project" value="UniProtKB-UniRule"/>
</dbReference>
<feature type="region of interest" description="Disordered" evidence="14">
    <location>
        <begin position="610"/>
        <end position="636"/>
    </location>
</feature>
<dbReference type="SUPFAM" id="SSF103243">
    <property type="entry name" value="KA1-like"/>
    <property type="match status" value="1"/>
</dbReference>
<dbReference type="Proteomes" id="UP001149074">
    <property type="component" value="Unassembled WGS sequence"/>
</dbReference>
<accession>A0A9W9KN03</accession>
<feature type="compositionally biased region" description="Acidic residues" evidence="14">
    <location>
        <begin position="1"/>
        <end position="10"/>
    </location>
</feature>
<dbReference type="GO" id="GO:0005737">
    <property type="term" value="C:cytoplasm"/>
    <property type="evidence" value="ECO:0007669"/>
    <property type="project" value="TreeGrafter"/>
</dbReference>
<keyword evidence="9" id="KW-0539">Nucleus</keyword>
<dbReference type="RefSeq" id="XP_056479578.1">
    <property type="nucleotide sequence ID" value="XM_056614537.1"/>
</dbReference>
<dbReference type="SUPFAM" id="SSF56112">
    <property type="entry name" value="Protein kinase-like (PK-like)"/>
    <property type="match status" value="1"/>
</dbReference>
<gene>
    <name evidence="16" type="ORF">N7532_002043</name>
</gene>
<feature type="region of interest" description="Disordered" evidence="14">
    <location>
        <begin position="421"/>
        <end position="532"/>
    </location>
</feature>
<dbReference type="InterPro" id="IPR028375">
    <property type="entry name" value="KA1/Ssp2_C"/>
</dbReference>
<evidence type="ECO:0000256" key="2">
    <source>
        <dbReference type="ARBA" id="ARBA00006234"/>
    </source>
</evidence>
<dbReference type="Gene3D" id="1.10.510.10">
    <property type="entry name" value="Transferase(Phosphotransferase) domain 1"/>
    <property type="match status" value="1"/>
</dbReference>
<keyword evidence="8 13" id="KW-0067">ATP-binding</keyword>
<dbReference type="PROSITE" id="PS00107">
    <property type="entry name" value="PROTEIN_KINASE_ATP"/>
    <property type="match status" value="1"/>
</dbReference>
<dbReference type="InterPro" id="IPR032270">
    <property type="entry name" value="AMPK_C"/>
</dbReference>
<evidence type="ECO:0000256" key="6">
    <source>
        <dbReference type="ARBA" id="ARBA00022741"/>
    </source>
</evidence>
<dbReference type="FunFam" id="1.10.8.10:FF:000069">
    <property type="entry name" value="Non-specific serine/threonine protein kinase"/>
    <property type="match status" value="1"/>
</dbReference>
<organism evidence="16 17">
    <name type="scientific">Penicillium argentinense</name>
    <dbReference type="NCBI Taxonomy" id="1131581"/>
    <lineage>
        <taxon>Eukaryota</taxon>
        <taxon>Fungi</taxon>
        <taxon>Dikarya</taxon>
        <taxon>Ascomycota</taxon>
        <taxon>Pezizomycotina</taxon>
        <taxon>Eurotiomycetes</taxon>
        <taxon>Eurotiomycetidae</taxon>
        <taxon>Eurotiales</taxon>
        <taxon>Aspergillaceae</taxon>
        <taxon>Penicillium</taxon>
    </lineage>
</organism>